<comment type="caution">
    <text evidence="1">The sequence shown here is derived from an EMBL/GenBank/DDBJ whole genome shotgun (WGS) entry which is preliminary data.</text>
</comment>
<dbReference type="AlphaFoldDB" id="A0A1J5PV21"/>
<evidence type="ECO:0000313" key="1">
    <source>
        <dbReference type="EMBL" id="OIQ75430.1"/>
    </source>
</evidence>
<name>A0A1J5PV21_9ZZZZ</name>
<protein>
    <submittedName>
        <fullName evidence="1">Uncharacterized protein</fullName>
    </submittedName>
</protein>
<sequence>MTSWMQHNATATLTTAGTLLPGIATIFLVWATKTEGRRNHESNRRLIESNRHLINLQYRANVYKDVVRFMAETRYQIRRRFKRLQDQLGDQSQDDETPLEVNREELGVFVALELHASGEVLEAYFDWDDALTSSMVLLQSLIKGDGQLAPAKPADRSRSFELDTLATHMSELDRLEKRFLETAKQEVAL</sequence>
<accession>A0A1J5PV21</accession>
<gene>
    <name evidence="1" type="ORF">GALL_429000</name>
</gene>
<organism evidence="1">
    <name type="scientific">mine drainage metagenome</name>
    <dbReference type="NCBI Taxonomy" id="410659"/>
    <lineage>
        <taxon>unclassified sequences</taxon>
        <taxon>metagenomes</taxon>
        <taxon>ecological metagenomes</taxon>
    </lineage>
</organism>
<proteinExistence type="predicted"/>
<reference evidence="1" key="1">
    <citation type="submission" date="2016-10" db="EMBL/GenBank/DDBJ databases">
        <title>Sequence of Gallionella enrichment culture.</title>
        <authorList>
            <person name="Poehlein A."/>
            <person name="Muehling M."/>
            <person name="Daniel R."/>
        </authorList>
    </citation>
    <scope>NUCLEOTIDE SEQUENCE</scope>
</reference>
<dbReference type="EMBL" id="MLJW01002168">
    <property type="protein sequence ID" value="OIQ75430.1"/>
    <property type="molecule type" value="Genomic_DNA"/>
</dbReference>